<organism evidence="2 3">
    <name type="scientific">Geodermatophilus telluris</name>
    <dbReference type="NCBI Taxonomy" id="1190417"/>
    <lineage>
        <taxon>Bacteria</taxon>
        <taxon>Bacillati</taxon>
        <taxon>Actinomycetota</taxon>
        <taxon>Actinomycetes</taxon>
        <taxon>Geodermatophilales</taxon>
        <taxon>Geodermatophilaceae</taxon>
        <taxon>Geodermatophilus</taxon>
    </lineage>
</organism>
<sequence>MSHQPLRFQLAYGDCDVVGIAYFAVYYPWMERAQTLWLHSHGLRSGELVEDLGVLTVGVHSECTYKQMVRVFDELTIGITLDRVGTSSYTLGFDFVRDGAVVTHGAMTFVCRTPEGGKAAIPQRLLDVLRTLPTPAEVTS</sequence>
<proteinExistence type="predicted"/>
<evidence type="ECO:0000259" key="1">
    <source>
        <dbReference type="Pfam" id="PF03061"/>
    </source>
</evidence>
<accession>A0A1G6NVF0</accession>
<dbReference type="Pfam" id="PF03061">
    <property type="entry name" value="4HBT"/>
    <property type="match status" value="1"/>
</dbReference>
<dbReference type="Proteomes" id="UP000199416">
    <property type="component" value="Unassembled WGS sequence"/>
</dbReference>
<protein>
    <submittedName>
        <fullName evidence="2">Acyl-CoA thioester hydrolase</fullName>
    </submittedName>
</protein>
<dbReference type="STRING" id="1190417.SAMN05660690_2266"/>
<evidence type="ECO:0000313" key="3">
    <source>
        <dbReference type="Proteomes" id="UP000199416"/>
    </source>
</evidence>
<reference evidence="3" key="1">
    <citation type="submission" date="2016-10" db="EMBL/GenBank/DDBJ databases">
        <authorList>
            <person name="Varghese N."/>
            <person name="Submissions S."/>
        </authorList>
    </citation>
    <scope>NUCLEOTIDE SEQUENCE [LARGE SCALE GENOMIC DNA]</scope>
    <source>
        <strain evidence="3">DSM 45421</strain>
    </source>
</reference>
<dbReference type="RefSeq" id="WP_091365967.1">
    <property type="nucleotide sequence ID" value="NZ_FMZF01000003.1"/>
</dbReference>
<dbReference type="Gene3D" id="3.10.129.10">
    <property type="entry name" value="Hotdog Thioesterase"/>
    <property type="match status" value="1"/>
</dbReference>
<dbReference type="InterPro" id="IPR029069">
    <property type="entry name" value="HotDog_dom_sf"/>
</dbReference>
<gene>
    <name evidence="2" type="ORF">SAMN05660690_2266</name>
</gene>
<dbReference type="SUPFAM" id="SSF54637">
    <property type="entry name" value="Thioesterase/thiol ester dehydrase-isomerase"/>
    <property type="match status" value="1"/>
</dbReference>
<dbReference type="GO" id="GO:0016787">
    <property type="term" value="F:hydrolase activity"/>
    <property type="evidence" value="ECO:0007669"/>
    <property type="project" value="UniProtKB-KW"/>
</dbReference>
<evidence type="ECO:0000313" key="2">
    <source>
        <dbReference type="EMBL" id="SDC72000.1"/>
    </source>
</evidence>
<dbReference type="AlphaFoldDB" id="A0A1G6NVF0"/>
<name>A0A1G6NVF0_9ACTN</name>
<dbReference type="EMBL" id="FMZF01000003">
    <property type="protein sequence ID" value="SDC72000.1"/>
    <property type="molecule type" value="Genomic_DNA"/>
</dbReference>
<dbReference type="InterPro" id="IPR006683">
    <property type="entry name" value="Thioestr_dom"/>
</dbReference>
<dbReference type="OrthoDB" id="4773251at2"/>
<keyword evidence="2" id="KW-0378">Hydrolase</keyword>
<keyword evidence="3" id="KW-1185">Reference proteome</keyword>
<dbReference type="CDD" id="cd00586">
    <property type="entry name" value="4HBT"/>
    <property type="match status" value="1"/>
</dbReference>
<feature type="domain" description="Thioesterase" evidence="1">
    <location>
        <begin position="19"/>
        <end position="99"/>
    </location>
</feature>